<dbReference type="RefSeq" id="XP_001471094.1">
    <property type="nucleotide sequence ID" value="XM_001471044.1"/>
</dbReference>
<dbReference type="InParanoid" id="X1W3Q1"/>
<dbReference type="EMBL" id="GG662857">
    <property type="protein sequence ID" value="EDK32059.1"/>
    <property type="molecule type" value="Genomic_DNA"/>
</dbReference>
<keyword evidence="2" id="KW-1185">Reference proteome</keyword>
<dbReference type="GeneID" id="24442523"/>
<sequence>MQLFILIRASLKQLRVLEQKRTKPVPQIKTNITKAMHSTIQLIKLQRAKVPVYFRPIMIDTFKGSPKQSASTQGCIGISQSQCMLEFIQFFYSYYALVSYSAFAFYCKIQETIKVFPFLLLFGWTSQLIS</sequence>
<proteinExistence type="predicted"/>
<name>X1W3Q1_TETTS</name>
<dbReference type="AlphaFoldDB" id="X1W3Q1"/>
<reference evidence="2" key="1">
    <citation type="journal article" date="2006" name="PLoS Biol.">
        <title>Macronuclear genome sequence of the ciliate Tetrahymena thermophila, a model eukaryote.</title>
        <authorList>
            <person name="Eisen J.A."/>
            <person name="Coyne R.S."/>
            <person name="Wu M."/>
            <person name="Wu D."/>
            <person name="Thiagarajan M."/>
            <person name="Wortman J.R."/>
            <person name="Badger J.H."/>
            <person name="Ren Q."/>
            <person name="Amedeo P."/>
            <person name="Jones K.M."/>
            <person name="Tallon L.J."/>
            <person name="Delcher A.L."/>
            <person name="Salzberg S.L."/>
            <person name="Silva J.C."/>
            <person name="Haas B.J."/>
            <person name="Majoros W.H."/>
            <person name="Farzad M."/>
            <person name="Carlton J.M."/>
            <person name="Smith R.K. Jr."/>
            <person name="Garg J."/>
            <person name="Pearlman R.E."/>
            <person name="Karrer K.M."/>
            <person name="Sun L."/>
            <person name="Manning G."/>
            <person name="Elde N.C."/>
            <person name="Turkewitz A.P."/>
            <person name="Asai D.J."/>
            <person name="Wilkes D.E."/>
            <person name="Wang Y."/>
            <person name="Cai H."/>
            <person name="Collins K."/>
            <person name="Stewart B.A."/>
            <person name="Lee S.R."/>
            <person name="Wilamowska K."/>
            <person name="Weinberg Z."/>
            <person name="Ruzzo W.L."/>
            <person name="Wloga D."/>
            <person name="Gaertig J."/>
            <person name="Frankel J."/>
            <person name="Tsao C.-C."/>
            <person name="Gorovsky M.A."/>
            <person name="Keeling P.J."/>
            <person name="Waller R.F."/>
            <person name="Patron N.J."/>
            <person name="Cherry J.M."/>
            <person name="Stover N.A."/>
            <person name="Krieger C.J."/>
            <person name="del Toro C."/>
            <person name="Ryder H.F."/>
            <person name="Williamson S.C."/>
            <person name="Barbeau R.A."/>
            <person name="Hamilton E.P."/>
            <person name="Orias E."/>
        </authorList>
    </citation>
    <scope>NUCLEOTIDE SEQUENCE [LARGE SCALE GENOMIC DNA]</scope>
    <source>
        <strain evidence="2">SB210</strain>
    </source>
</reference>
<organism evidence="1 2">
    <name type="scientific">Tetrahymena thermophila (strain SB210)</name>
    <dbReference type="NCBI Taxonomy" id="312017"/>
    <lineage>
        <taxon>Eukaryota</taxon>
        <taxon>Sar</taxon>
        <taxon>Alveolata</taxon>
        <taxon>Ciliophora</taxon>
        <taxon>Intramacronucleata</taxon>
        <taxon>Oligohymenophorea</taxon>
        <taxon>Hymenostomatida</taxon>
        <taxon>Tetrahymenina</taxon>
        <taxon>Tetrahymenidae</taxon>
        <taxon>Tetrahymena</taxon>
    </lineage>
</organism>
<evidence type="ECO:0000313" key="1">
    <source>
        <dbReference type="EMBL" id="EDK32059.1"/>
    </source>
</evidence>
<accession>X1W3Q1</accession>
<evidence type="ECO:0000313" key="2">
    <source>
        <dbReference type="Proteomes" id="UP000009168"/>
    </source>
</evidence>
<dbReference type="Proteomes" id="UP000009168">
    <property type="component" value="Unassembled WGS sequence"/>
</dbReference>
<gene>
    <name evidence="1" type="ORF">TTHERM_00197989</name>
</gene>
<protein>
    <submittedName>
        <fullName evidence="1">Uncharacterized protein</fullName>
    </submittedName>
</protein>
<dbReference type="KEGG" id="tet:TTHERM_00197989"/>